<dbReference type="Proteomes" id="UP000299102">
    <property type="component" value="Unassembled WGS sequence"/>
</dbReference>
<dbReference type="EMBL" id="BGZK01000882">
    <property type="protein sequence ID" value="GBP63886.1"/>
    <property type="molecule type" value="Genomic_DNA"/>
</dbReference>
<dbReference type="AlphaFoldDB" id="A0A4C1XJ00"/>
<name>A0A4C1XJ00_EUMVA</name>
<evidence type="ECO:0000313" key="1">
    <source>
        <dbReference type="EMBL" id="GBP63886.1"/>
    </source>
</evidence>
<keyword evidence="2" id="KW-1185">Reference proteome</keyword>
<sequence length="171" mass="18664">MRRTAARKRKVWQGTRGRGGIREERALADFRRARWEYCVAIKETQDQHYKEIADSGNVDPWGLAYRAASGRCLAPRGVINGLALADGYACDTQGAMSGVLRALCPDDDPGRDTAYHGLVRVAAAMTPSDRDAAPLGSAELGKIIGSLPHTAPGLRFRHSLRTHAYGAPWCF</sequence>
<dbReference type="OrthoDB" id="411871at2759"/>
<organism evidence="1 2">
    <name type="scientific">Eumeta variegata</name>
    <name type="common">Bagworm moth</name>
    <name type="synonym">Eumeta japonica</name>
    <dbReference type="NCBI Taxonomy" id="151549"/>
    <lineage>
        <taxon>Eukaryota</taxon>
        <taxon>Metazoa</taxon>
        <taxon>Ecdysozoa</taxon>
        <taxon>Arthropoda</taxon>
        <taxon>Hexapoda</taxon>
        <taxon>Insecta</taxon>
        <taxon>Pterygota</taxon>
        <taxon>Neoptera</taxon>
        <taxon>Endopterygota</taxon>
        <taxon>Lepidoptera</taxon>
        <taxon>Glossata</taxon>
        <taxon>Ditrysia</taxon>
        <taxon>Tineoidea</taxon>
        <taxon>Psychidae</taxon>
        <taxon>Oiketicinae</taxon>
        <taxon>Eumeta</taxon>
    </lineage>
</organism>
<gene>
    <name evidence="1" type="ORF">EVAR_39548_1</name>
</gene>
<proteinExistence type="predicted"/>
<evidence type="ECO:0000313" key="2">
    <source>
        <dbReference type="Proteomes" id="UP000299102"/>
    </source>
</evidence>
<comment type="caution">
    <text evidence="1">The sequence shown here is derived from an EMBL/GenBank/DDBJ whole genome shotgun (WGS) entry which is preliminary data.</text>
</comment>
<reference evidence="1 2" key="1">
    <citation type="journal article" date="2019" name="Commun. Biol.">
        <title>The bagworm genome reveals a unique fibroin gene that provides high tensile strength.</title>
        <authorList>
            <person name="Kono N."/>
            <person name="Nakamura H."/>
            <person name="Ohtoshi R."/>
            <person name="Tomita M."/>
            <person name="Numata K."/>
            <person name="Arakawa K."/>
        </authorList>
    </citation>
    <scope>NUCLEOTIDE SEQUENCE [LARGE SCALE GENOMIC DNA]</scope>
</reference>
<protein>
    <submittedName>
        <fullName evidence="1">Uncharacterized protein</fullName>
    </submittedName>
</protein>
<accession>A0A4C1XJ00</accession>